<sequence>MEEFTVIAVRADQLSEYVGSLRAGKEAALSPDGFLLVRVKTVEDLSEIARESSVILDAKVRFCEKSKTVHRLNVSGISYSGQPLLDDLENGKTSIPATQNRTYDILLYVSLKENAFEREFNPNLSHLGHDLHRDAKDICISIRGETWTGLYLQIQLGSTKRRYATLSGINRLLKKSALKGAFPAATL</sequence>
<evidence type="ECO:0000313" key="2">
    <source>
        <dbReference type="Proteomes" id="UP001596353"/>
    </source>
</evidence>
<gene>
    <name evidence="1" type="ORF">ACFQFQ_25480</name>
</gene>
<reference evidence="2" key="1">
    <citation type="journal article" date="2019" name="Int. J. Syst. Evol. Microbiol.">
        <title>The Global Catalogue of Microorganisms (GCM) 10K type strain sequencing project: providing services to taxonomists for standard genome sequencing and annotation.</title>
        <authorList>
            <consortium name="The Broad Institute Genomics Platform"/>
            <consortium name="The Broad Institute Genome Sequencing Center for Infectious Disease"/>
            <person name="Wu L."/>
            <person name="Ma J."/>
        </authorList>
    </citation>
    <scope>NUCLEOTIDE SEQUENCE [LARGE SCALE GENOMIC DNA]</scope>
    <source>
        <strain evidence="2">CCUG 66188</strain>
    </source>
</reference>
<organism evidence="1 2">
    <name type="scientific">Sulfitobacter porphyrae</name>
    <dbReference type="NCBI Taxonomy" id="1246864"/>
    <lineage>
        <taxon>Bacteria</taxon>
        <taxon>Pseudomonadati</taxon>
        <taxon>Pseudomonadota</taxon>
        <taxon>Alphaproteobacteria</taxon>
        <taxon>Rhodobacterales</taxon>
        <taxon>Roseobacteraceae</taxon>
        <taxon>Sulfitobacter</taxon>
    </lineage>
</organism>
<proteinExistence type="predicted"/>
<dbReference type="EMBL" id="JBHSWG010000003">
    <property type="protein sequence ID" value="MFC6762104.1"/>
    <property type="molecule type" value="Genomic_DNA"/>
</dbReference>
<protein>
    <submittedName>
        <fullName evidence="1">Uncharacterized protein</fullName>
    </submittedName>
</protein>
<keyword evidence="2" id="KW-1185">Reference proteome</keyword>
<evidence type="ECO:0000313" key="1">
    <source>
        <dbReference type="EMBL" id="MFC6762104.1"/>
    </source>
</evidence>
<accession>A0ABW2BAM7</accession>
<name>A0ABW2BAM7_9RHOB</name>
<comment type="caution">
    <text evidence="1">The sequence shown here is derived from an EMBL/GenBank/DDBJ whole genome shotgun (WGS) entry which is preliminary data.</text>
</comment>
<dbReference type="Proteomes" id="UP001596353">
    <property type="component" value="Unassembled WGS sequence"/>
</dbReference>